<keyword evidence="5" id="KW-1185">Reference proteome</keyword>
<evidence type="ECO:0000259" key="3">
    <source>
        <dbReference type="PROSITE" id="PS50010"/>
    </source>
</evidence>
<dbReference type="Gene3D" id="2.30.30.40">
    <property type="entry name" value="SH3 Domains"/>
    <property type="match status" value="1"/>
</dbReference>
<feature type="domain" description="DH" evidence="3">
    <location>
        <begin position="159"/>
        <end position="309"/>
    </location>
</feature>
<dbReference type="SUPFAM" id="SSF48065">
    <property type="entry name" value="DBL homology domain (DH-domain)"/>
    <property type="match status" value="1"/>
</dbReference>
<gene>
    <name evidence="4" type="ORF">CAUJ_LOCUS5752</name>
</gene>
<evidence type="ECO:0000313" key="4">
    <source>
        <dbReference type="EMBL" id="CAD6189833.1"/>
    </source>
</evidence>
<dbReference type="InterPro" id="IPR000219">
    <property type="entry name" value="DH_dom"/>
</dbReference>
<evidence type="ECO:0000313" key="5">
    <source>
        <dbReference type="Proteomes" id="UP000835052"/>
    </source>
</evidence>
<dbReference type="OrthoDB" id="2570713at2759"/>
<dbReference type="PANTHER" id="PTHR22826">
    <property type="entry name" value="RHO GUANINE EXCHANGE FACTOR-RELATED"/>
    <property type="match status" value="1"/>
</dbReference>
<reference evidence="4" key="1">
    <citation type="submission" date="2020-10" db="EMBL/GenBank/DDBJ databases">
        <authorList>
            <person name="Kikuchi T."/>
        </authorList>
    </citation>
    <scope>NUCLEOTIDE SEQUENCE</scope>
    <source>
        <strain evidence="4">NKZ352</strain>
    </source>
</reference>
<sequence>MEFKDRIVKERKFTATEDVNYSTHSSRSSFRSESLTSRADGRNRSTSSEIVANGSGVSRFEVGCIFEVAASQPQRVKTFSGSDTRSYPVYIAIQDYVPDKEDVEGIPLEQGQIVEARPPKSGWVPGSYFETPTEYYKQRRRTREIDAGNLTEEQAAVVKRDQVYHELLRSEEEFVSSLRSCVDDYIKVMDDPGVPETVKQHKEDLAINIPELYNFHAKFVVFIGFIHNPNCSMCLSQDRDALSYSKCDQKASNLRGNDLKAWCVMLKGLNYYSDDPGKVGQTFVRLEHDFEAHVEFYKHLNTTLELLEKPDIKQFFQTREAVASRVVEILRNSRVVPIGFWRKNNLYREQKSANFNESRYGSIP</sequence>
<keyword evidence="1" id="KW-0344">Guanine-nucleotide releasing factor</keyword>
<dbReference type="Pfam" id="PF00621">
    <property type="entry name" value="RhoGEF"/>
    <property type="match status" value="1"/>
</dbReference>
<proteinExistence type="predicted"/>
<dbReference type="EMBL" id="CAJGYM010000012">
    <property type="protein sequence ID" value="CAD6189833.1"/>
    <property type="molecule type" value="Genomic_DNA"/>
</dbReference>
<organism evidence="4 5">
    <name type="scientific">Caenorhabditis auriculariae</name>
    <dbReference type="NCBI Taxonomy" id="2777116"/>
    <lineage>
        <taxon>Eukaryota</taxon>
        <taxon>Metazoa</taxon>
        <taxon>Ecdysozoa</taxon>
        <taxon>Nematoda</taxon>
        <taxon>Chromadorea</taxon>
        <taxon>Rhabditida</taxon>
        <taxon>Rhabditina</taxon>
        <taxon>Rhabditomorpha</taxon>
        <taxon>Rhabditoidea</taxon>
        <taxon>Rhabditidae</taxon>
        <taxon>Peloderinae</taxon>
        <taxon>Caenorhabditis</taxon>
    </lineage>
</organism>
<dbReference type="InterPro" id="IPR035899">
    <property type="entry name" value="DBL_dom_sf"/>
</dbReference>
<accession>A0A8S1H3Q3</accession>
<dbReference type="AlphaFoldDB" id="A0A8S1H3Q3"/>
<evidence type="ECO:0000256" key="1">
    <source>
        <dbReference type="ARBA" id="ARBA00022658"/>
    </source>
</evidence>
<protein>
    <recommendedName>
        <fullName evidence="3">DH domain-containing protein</fullName>
    </recommendedName>
</protein>
<dbReference type="PROSITE" id="PS50010">
    <property type="entry name" value="DH_2"/>
    <property type="match status" value="1"/>
</dbReference>
<name>A0A8S1H3Q3_9PELO</name>
<feature type="compositionally biased region" description="Low complexity" evidence="2">
    <location>
        <begin position="22"/>
        <end position="38"/>
    </location>
</feature>
<dbReference type="GO" id="GO:0005737">
    <property type="term" value="C:cytoplasm"/>
    <property type="evidence" value="ECO:0007669"/>
    <property type="project" value="TreeGrafter"/>
</dbReference>
<dbReference type="InterPro" id="IPR051336">
    <property type="entry name" value="RhoGEF_Guanine_NuclExch_SF"/>
</dbReference>
<dbReference type="Proteomes" id="UP000835052">
    <property type="component" value="Unassembled WGS sequence"/>
</dbReference>
<dbReference type="Gene3D" id="1.20.900.10">
    <property type="entry name" value="Dbl homology (DH) domain"/>
    <property type="match status" value="1"/>
</dbReference>
<feature type="region of interest" description="Disordered" evidence="2">
    <location>
        <begin position="18"/>
        <end position="50"/>
    </location>
</feature>
<dbReference type="GO" id="GO:0005085">
    <property type="term" value="F:guanyl-nucleotide exchange factor activity"/>
    <property type="evidence" value="ECO:0007669"/>
    <property type="project" value="UniProtKB-KW"/>
</dbReference>
<comment type="caution">
    <text evidence="4">The sequence shown here is derived from an EMBL/GenBank/DDBJ whole genome shotgun (WGS) entry which is preliminary data.</text>
</comment>
<evidence type="ECO:0000256" key="2">
    <source>
        <dbReference type="SAM" id="MobiDB-lite"/>
    </source>
</evidence>